<reference evidence="4" key="1">
    <citation type="submission" date="2020-10" db="EMBL/GenBank/DDBJ databases">
        <authorList>
            <person name="Gilroy R."/>
        </authorList>
    </citation>
    <scope>NUCLEOTIDE SEQUENCE</scope>
    <source>
        <strain evidence="4">4509</strain>
    </source>
</reference>
<proteinExistence type="predicted"/>
<dbReference type="EMBL" id="DVMX01000151">
    <property type="protein sequence ID" value="HIU42485.1"/>
    <property type="molecule type" value="Genomic_DNA"/>
</dbReference>
<keyword evidence="1" id="KW-0812">Transmembrane</keyword>
<keyword evidence="1" id="KW-0472">Membrane</keyword>
<feature type="domain" description="Tim44-like" evidence="3">
    <location>
        <begin position="119"/>
        <end position="304"/>
    </location>
</feature>
<reference evidence="4" key="2">
    <citation type="journal article" date="2021" name="PeerJ">
        <title>Extensive microbial diversity within the chicken gut microbiome revealed by metagenomics and culture.</title>
        <authorList>
            <person name="Gilroy R."/>
            <person name="Ravi A."/>
            <person name="Getino M."/>
            <person name="Pursley I."/>
            <person name="Horton D.L."/>
            <person name="Alikhan N.F."/>
            <person name="Baker D."/>
            <person name="Gharbi K."/>
            <person name="Hall N."/>
            <person name="Watson M."/>
            <person name="Adriaenssens E.M."/>
            <person name="Foster-Nyarko E."/>
            <person name="Jarju S."/>
            <person name="Secka A."/>
            <person name="Antonio M."/>
            <person name="Oren A."/>
            <person name="Chaudhuri R.R."/>
            <person name="La Ragione R."/>
            <person name="Hildebrand F."/>
            <person name="Pallen M.J."/>
        </authorList>
    </citation>
    <scope>NUCLEOTIDE SEQUENCE</scope>
    <source>
        <strain evidence="4">4509</strain>
    </source>
</reference>
<dbReference type="Pfam" id="PF04280">
    <property type="entry name" value="Tim44"/>
    <property type="match status" value="1"/>
</dbReference>
<protein>
    <submittedName>
        <fullName evidence="4">TIM44-like domain-containing protein</fullName>
    </submittedName>
</protein>
<feature type="transmembrane region" description="Helical" evidence="1">
    <location>
        <begin position="74"/>
        <end position="94"/>
    </location>
</feature>
<evidence type="ECO:0000256" key="1">
    <source>
        <dbReference type="SAM" id="Phobius"/>
    </source>
</evidence>
<evidence type="ECO:0000313" key="4">
    <source>
        <dbReference type="EMBL" id="HIU42485.1"/>
    </source>
</evidence>
<sequence>MKRFLGVLTALLLLGWSTAFPVLAQTELRPVDVGNFNDYTGGGSSWDSGGSSWSYDSGGSSYYSGSSGGGSGSWVDFLIGAGVVAVIVVVVVLGSKKRGKKGGSAMPHMPSGAPLQDNTNAIVPAIRRYDENFSLDRFTGWVKEVFITLQEAWTAKDWSRIRPFEKEELFQQHAKQLQQYIDQGRTNHIERIAINQAYPFEYRRESEYEYLKMYLDVRMIDYISEDATGKVVMGDKDDPYFLRYLLTFMRRNGVKTDAAKSNHSTTACPHCGAPTKITSAGKCEYCGFIITTGEHDWVLSDISAVKGSTHYGSGGVYIDDGMEG</sequence>
<feature type="chain" id="PRO_5039709748" evidence="2">
    <location>
        <begin position="25"/>
        <end position="324"/>
    </location>
</feature>
<organism evidence="4 5">
    <name type="scientific">Candidatus Egerieicola faecale</name>
    <dbReference type="NCBI Taxonomy" id="2840774"/>
    <lineage>
        <taxon>Bacteria</taxon>
        <taxon>Bacillati</taxon>
        <taxon>Bacillota</taxon>
        <taxon>Clostridia</taxon>
        <taxon>Eubacteriales</taxon>
        <taxon>Oscillospiraceae</taxon>
        <taxon>Oscillospiraceae incertae sedis</taxon>
        <taxon>Candidatus Egerieicola</taxon>
    </lineage>
</organism>
<dbReference type="Gene3D" id="3.10.450.240">
    <property type="match status" value="1"/>
</dbReference>
<dbReference type="InterPro" id="IPR032710">
    <property type="entry name" value="NTF2-like_dom_sf"/>
</dbReference>
<evidence type="ECO:0000256" key="2">
    <source>
        <dbReference type="SAM" id="SignalP"/>
    </source>
</evidence>
<keyword evidence="1" id="KW-1133">Transmembrane helix</keyword>
<gene>
    <name evidence="4" type="ORF">IAD19_08045</name>
</gene>
<dbReference type="InterPro" id="IPR007379">
    <property type="entry name" value="Tim44-like_dom"/>
</dbReference>
<evidence type="ECO:0000313" key="5">
    <source>
        <dbReference type="Proteomes" id="UP000824082"/>
    </source>
</evidence>
<feature type="signal peptide" evidence="2">
    <location>
        <begin position="1"/>
        <end position="24"/>
    </location>
</feature>
<dbReference type="SMART" id="SM00978">
    <property type="entry name" value="Tim44"/>
    <property type="match status" value="1"/>
</dbReference>
<accession>A0A9D1IRE3</accession>
<keyword evidence="2" id="KW-0732">Signal</keyword>
<dbReference type="SUPFAM" id="SSF54427">
    <property type="entry name" value="NTF2-like"/>
    <property type="match status" value="1"/>
</dbReference>
<dbReference type="AlphaFoldDB" id="A0A9D1IRE3"/>
<dbReference type="Proteomes" id="UP000824082">
    <property type="component" value="Unassembled WGS sequence"/>
</dbReference>
<evidence type="ECO:0000259" key="3">
    <source>
        <dbReference type="SMART" id="SM00978"/>
    </source>
</evidence>
<name>A0A9D1IRE3_9FIRM</name>
<comment type="caution">
    <text evidence="4">The sequence shown here is derived from an EMBL/GenBank/DDBJ whole genome shotgun (WGS) entry which is preliminary data.</text>
</comment>